<evidence type="ECO:0000313" key="2">
    <source>
        <dbReference type="Proteomes" id="UP000183208"/>
    </source>
</evidence>
<accession>A0A1H5JIY6</accession>
<gene>
    <name evidence="1" type="ORF">SAMN05444171_7840</name>
</gene>
<dbReference type="Proteomes" id="UP000183208">
    <property type="component" value="Unassembled WGS sequence"/>
</dbReference>
<name>A0A1H5JIY6_9BRAD</name>
<dbReference type="EMBL" id="FNTI01000001">
    <property type="protein sequence ID" value="SEE52207.1"/>
    <property type="molecule type" value="Genomic_DNA"/>
</dbReference>
<protein>
    <submittedName>
        <fullName evidence="1">Uncharacterized protein</fullName>
    </submittedName>
</protein>
<reference evidence="1 2" key="1">
    <citation type="submission" date="2016-10" db="EMBL/GenBank/DDBJ databases">
        <authorList>
            <person name="de Groot N.N."/>
        </authorList>
    </citation>
    <scope>NUCLEOTIDE SEQUENCE [LARGE SCALE GENOMIC DNA]</scope>
    <source>
        <strain evidence="1 2">GAS522</strain>
    </source>
</reference>
<proteinExistence type="predicted"/>
<dbReference type="RefSeq" id="WP_171945033.1">
    <property type="nucleotide sequence ID" value="NZ_FNTI01000001.1"/>
</dbReference>
<evidence type="ECO:0000313" key="1">
    <source>
        <dbReference type="EMBL" id="SEE52207.1"/>
    </source>
</evidence>
<organism evidence="1 2">
    <name type="scientific">Bradyrhizobium lablabi</name>
    <dbReference type="NCBI Taxonomy" id="722472"/>
    <lineage>
        <taxon>Bacteria</taxon>
        <taxon>Pseudomonadati</taxon>
        <taxon>Pseudomonadota</taxon>
        <taxon>Alphaproteobacteria</taxon>
        <taxon>Hyphomicrobiales</taxon>
        <taxon>Nitrobacteraceae</taxon>
        <taxon>Bradyrhizobium</taxon>
    </lineage>
</organism>
<dbReference type="AlphaFoldDB" id="A0A1H5JIY6"/>
<sequence length="146" mass="16199">MHEIPAFGVEARRWTVVFHREAHNRFFSLIALGHFKHVSAIAWLPELSQWWVYDVGFRRTRLRVLVDGDNAKATISAIVRGNAAVTVDVREDGLPWLRLGLFCTTAVSHLIGLSCSALRPDALFRHLVAKGGLVSDDGIQEAPDSG</sequence>